<accession>F1Z447</accession>
<keyword evidence="7 8" id="KW-0472">Membrane</keyword>
<dbReference type="RefSeq" id="WP_008068168.1">
    <property type="nucleotide sequence ID" value="NZ_AQWK01000017.1"/>
</dbReference>
<evidence type="ECO:0000256" key="3">
    <source>
        <dbReference type="ARBA" id="ARBA00022475"/>
    </source>
</evidence>
<keyword evidence="2" id="KW-0813">Transport</keyword>
<keyword evidence="5" id="KW-0653">Protein transport</keyword>
<feature type="transmembrane region" description="Helical" evidence="8">
    <location>
        <begin position="204"/>
        <end position="223"/>
    </location>
</feature>
<evidence type="ECO:0000259" key="9">
    <source>
        <dbReference type="PROSITE" id="PS50850"/>
    </source>
</evidence>
<dbReference type="SUPFAM" id="SSF103473">
    <property type="entry name" value="MFS general substrate transporter"/>
    <property type="match status" value="1"/>
</dbReference>
<evidence type="ECO:0000256" key="4">
    <source>
        <dbReference type="ARBA" id="ARBA00022692"/>
    </source>
</evidence>
<evidence type="ECO:0000256" key="6">
    <source>
        <dbReference type="ARBA" id="ARBA00022989"/>
    </source>
</evidence>
<dbReference type="Gene3D" id="1.20.1250.20">
    <property type="entry name" value="MFS general substrate transporter like domains"/>
    <property type="match status" value="2"/>
</dbReference>
<feature type="transmembrane region" description="Helical" evidence="8">
    <location>
        <begin position="178"/>
        <end position="198"/>
    </location>
</feature>
<dbReference type="GO" id="GO:1904680">
    <property type="term" value="F:peptide transmembrane transporter activity"/>
    <property type="evidence" value="ECO:0007669"/>
    <property type="project" value="InterPro"/>
</dbReference>
<dbReference type="EMBL" id="AEWJ01000017">
    <property type="protein sequence ID" value="EGD60604.1"/>
    <property type="molecule type" value="Genomic_DNA"/>
</dbReference>
<dbReference type="GO" id="GO:0005886">
    <property type="term" value="C:plasma membrane"/>
    <property type="evidence" value="ECO:0007669"/>
    <property type="project" value="UniProtKB-SubCell"/>
</dbReference>
<comment type="subcellular location">
    <subcellularLocation>
        <location evidence="1">Cell membrane</location>
        <topology evidence="1">Multi-pass membrane protein</topology>
    </subcellularLocation>
</comment>
<evidence type="ECO:0000256" key="7">
    <source>
        <dbReference type="ARBA" id="ARBA00023136"/>
    </source>
</evidence>
<name>F1Z447_9SPHN</name>
<feature type="transmembrane region" description="Helical" evidence="8">
    <location>
        <begin position="139"/>
        <end position="157"/>
    </location>
</feature>
<feature type="transmembrane region" description="Helical" evidence="8">
    <location>
        <begin position="365"/>
        <end position="387"/>
    </location>
</feature>
<dbReference type="STRING" id="983920.Y88_2717"/>
<dbReference type="PROSITE" id="PS50850">
    <property type="entry name" value="MFS"/>
    <property type="match status" value="1"/>
</dbReference>
<keyword evidence="11" id="KW-1185">Reference proteome</keyword>
<dbReference type="OrthoDB" id="9772725at2"/>
<protein>
    <submittedName>
        <fullName evidence="10">Amino acid/peptide transporter</fullName>
    </submittedName>
</protein>
<dbReference type="InParanoid" id="F1Z447"/>
<dbReference type="InterPro" id="IPR005279">
    <property type="entry name" value="Dipep/tripep_permease"/>
</dbReference>
<dbReference type="PANTHER" id="PTHR23517">
    <property type="entry name" value="RESISTANCE PROTEIN MDTM, PUTATIVE-RELATED-RELATED"/>
    <property type="match status" value="1"/>
</dbReference>
<dbReference type="CDD" id="cd17346">
    <property type="entry name" value="MFS_DtpA_like"/>
    <property type="match status" value="1"/>
</dbReference>
<dbReference type="InterPro" id="IPR020846">
    <property type="entry name" value="MFS_dom"/>
</dbReference>
<feature type="domain" description="Major facilitator superfamily (MFS) profile" evidence="9">
    <location>
        <begin position="251"/>
        <end position="467"/>
    </location>
</feature>
<feature type="transmembrane region" description="Helical" evidence="8">
    <location>
        <begin position="91"/>
        <end position="109"/>
    </location>
</feature>
<keyword evidence="6 8" id="KW-1133">Transmembrane helix</keyword>
<dbReference type="eggNOG" id="COG3104">
    <property type="taxonomic scope" value="Bacteria"/>
</dbReference>
<feature type="transmembrane region" description="Helical" evidence="8">
    <location>
        <begin position="332"/>
        <end position="353"/>
    </location>
</feature>
<dbReference type="PANTHER" id="PTHR23517:SF15">
    <property type="entry name" value="PROTON-DEPENDENT OLIGOPEPTIDE FAMILY TRANSPORT PROTEIN"/>
    <property type="match status" value="1"/>
</dbReference>
<evidence type="ECO:0000313" key="10">
    <source>
        <dbReference type="EMBL" id="EGD60604.1"/>
    </source>
</evidence>
<keyword evidence="3" id="KW-1003">Cell membrane</keyword>
<dbReference type="GO" id="GO:0015833">
    <property type="term" value="P:peptide transport"/>
    <property type="evidence" value="ECO:0007669"/>
    <property type="project" value="UniProtKB-KW"/>
</dbReference>
<proteinExistence type="predicted"/>
<dbReference type="InterPro" id="IPR050171">
    <property type="entry name" value="MFS_Transporters"/>
</dbReference>
<feature type="transmembrane region" description="Helical" evidence="8">
    <location>
        <begin position="426"/>
        <end position="447"/>
    </location>
</feature>
<dbReference type="HOGENOM" id="CLU_004790_0_1_5"/>
<feature type="transmembrane region" description="Helical" evidence="8">
    <location>
        <begin position="399"/>
        <end position="420"/>
    </location>
</feature>
<comment type="caution">
    <text evidence="10">The sequence shown here is derived from an EMBL/GenBank/DDBJ whole genome shotgun (WGS) entry which is preliminary data.</text>
</comment>
<evidence type="ECO:0000256" key="1">
    <source>
        <dbReference type="ARBA" id="ARBA00004651"/>
    </source>
</evidence>
<evidence type="ECO:0000256" key="2">
    <source>
        <dbReference type="ARBA" id="ARBA00022448"/>
    </source>
</evidence>
<evidence type="ECO:0000256" key="8">
    <source>
        <dbReference type="SAM" id="Phobius"/>
    </source>
</evidence>
<dbReference type="InterPro" id="IPR036259">
    <property type="entry name" value="MFS_trans_sf"/>
</dbReference>
<dbReference type="Pfam" id="PF00854">
    <property type="entry name" value="PTR2"/>
    <property type="match status" value="2"/>
</dbReference>
<keyword evidence="5" id="KW-0571">Peptide transport</keyword>
<sequence length="467" mass="50609">MESLTDTEERIVTAAPARWLGHPRGLWVIGGTELWDRISWHGMVSMLVLYMTGELLKPERIAHVGGWNAYRATLEWVFGPLGNTAIATQTFSLYFAAITFLPLIGGWLGDRAISRRTGVTVGALVMTLGHFLMAFDSTFLAALLSLSIGAGFLRGNLSPQIRALYAAGDRRLGEAFQVYAICVNMGAFIAPLACSTVAKYYGWHAGFAVAGLGMLIGLVWYLFGSRHLPPQPIRENKALRTPFTTQDRRNLVVLALLWPFSVAFWTSQAQIWNVYNVWVRDHVAMDVAGFAVPVPWLQSLDGLAPAAFIPLVILLFRTIARRGDEPDTLFKMAAGCLIFAAATLILAAGPLMAGTDGRTPIWGPVVFHLTSNLGAALFVPLMQATFAARAPERLRGTLLGVYALSITAASLISGPMGGWYDHVSPPTFWIATAAIVGVAGVLLLLIARPLRRWMGPDAEPEEGGAAH</sequence>
<evidence type="ECO:0000256" key="5">
    <source>
        <dbReference type="ARBA" id="ARBA00022856"/>
    </source>
</evidence>
<reference evidence="10 11" key="1">
    <citation type="journal article" date="2012" name="J. Bacteriol.">
        <title>Draft Genome Sequence of Novosphingobium nitrogenifigens Y88T.</title>
        <authorList>
            <person name="Strabala T.J."/>
            <person name="Macdonald L."/>
            <person name="Liu V."/>
            <person name="Smit A.M."/>
        </authorList>
    </citation>
    <scope>NUCLEOTIDE SEQUENCE [LARGE SCALE GENOMIC DNA]</scope>
    <source>
        <strain evidence="10 11">DSM 19370</strain>
    </source>
</reference>
<keyword evidence="4 8" id="KW-0812">Transmembrane</keyword>
<dbReference type="Proteomes" id="UP000004728">
    <property type="component" value="Unassembled WGS sequence"/>
</dbReference>
<gene>
    <name evidence="10" type="ORF">Y88_2717</name>
</gene>
<evidence type="ECO:0000313" key="11">
    <source>
        <dbReference type="Proteomes" id="UP000004728"/>
    </source>
</evidence>
<organism evidence="10 11">
    <name type="scientific">Novosphingobium nitrogenifigens DSM 19370</name>
    <dbReference type="NCBI Taxonomy" id="983920"/>
    <lineage>
        <taxon>Bacteria</taxon>
        <taxon>Pseudomonadati</taxon>
        <taxon>Pseudomonadota</taxon>
        <taxon>Alphaproteobacteria</taxon>
        <taxon>Sphingomonadales</taxon>
        <taxon>Sphingomonadaceae</taxon>
        <taxon>Novosphingobium</taxon>
    </lineage>
</organism>
<feature type="transmembrane region" description="Helical" evidence="8">
    <location>
        <begin position="251"/>
        <end position="272"/>
    </location>
</feature>
<dbReference type="AlphaFoldDB" id="F1Z447"/>
<feature type="transmembrane region" description="Helical" evidence="8">
    <location>
        <begin position="302"/>
        <end position="320"/>
    </location>
</feature>
<dbReference type="InterPro" id="IPR000109">
    <property type="entry name" value="POT_fam"/>
</dbReference>